<evidence type="ECO:0000256" key="1">
    <source>
        <dbReference type="SAM" id="MobiDB-lite"/>
    </source>
</evidence>
<dbReference type="Proteomes" id="UP000251891">
    <property type="component" value="Unassembled WGS sequence"/>
</dbReference>
<feature type="compositionally biased region" description="Basic and acidic residues" evidence="1">
    <location>
        <begin position="74"/>
        <end position="84"/>
    </location>
</feature>
<proteinExistence type="predicted"/>
<protein>
    <submittedName>
        <fullName evidence="2">Uncharacterized protein</fullName>
    </submittedName>
</protein>
<sequence length="102" mass="10891">MTTVATGEATAASAVRELRARFPAAVVWFGPFTGRWWAMVGTDHGPRLVEAITPAELGRAIASPAAWPWPRPTPRGDAEPERHSRGGRPGGPGVLPNGVWAW</sequence>
<keyword evidence="3" id="KW-1185">Reference proteome</keyword>
<evidence type="ECO:0000313" key="2">
    <source>
        <dbReference type="EMBL" id="RAY16820.1"/>
    </source>
</evidence>
<evidence type="ECO:0000313" key="3">
    <source>
        <dbReference type="Proteomes" id="UP000251891"/>
    </source>
</evidence>
<feature type="region of interest" description="Disordered" evidence="1">
    <location>
        <begin position="63"/>
        <end position="102"/>
    </location>
</feature>
<reference evidence="2 3" key="1">
    <citation type="submission" date="2018-06" db="EMBL/GenBank/DDBJ databases">
        <title>Actinomadura craniellae sp. nov. isolated from marine sponge Craniella sp.</title>
        <authorList>
            <person name="Li L."/>
            <person name="Xu Q.H."/>
            <person name="Lin H.W."/>
            <person name="Lu Y.H."/>
        </authorList>
    </citation>
    <scope>NUCLEOTIDE SEQUENCE [LARGE SCALE GENOMIC DNA]</scope>
    <source>
        <strain evidence="2 3">LHW63021</strain>
    </source>
</reference>
<accession>A0A365HCF2</accession>
<gene>
    <name evidence="2" type="ORF">DPM19_01240</name>
</gene>
<dbReference type="EMBL" id="QLYX01000001">
    <property type="protein sequence ID" value="RAY16820.1"/>
    <property type="molecule type" value="Genomic_DNA"/>
</dbReference>
<name>A0A365HCF2_9ACTN</name>
<comment type="caution">
    <text evidence="2">The sequence shown here is derived from an EMBL/GenBank/DDBJ whole genome shotgun (WGS) entry which is preliminary data.</text>
</comment>
<organism evidence="2 3">
    <name type="scientific">Actinomadura craniellae</name>
    <dbReference type="NCBI Taxonomy" id="2231787"/>
    <lineage>
        <taxon>Bacteria</taxon>
        <taxon>Bacillati</taxon>
        <taxon>Actinomycetota</taxon>
        <taxon>Actinomycetes</taxon>
        <taxon>Streptosporangiales</taxon>
        <taxon>Thermomonosporaceae</taxon>
        <taxon>Actinomadura</taxon>
    </lineage>
</organism>
<dbReference type="AlphaFoldDB" id="A0A365HCF2"/>